<feature type="domain" description="LysM" evidence="3">
    <location>
        <begin position="389"/>
        <end position="433"/>
    </location>
</feature>
<sequence>MKTNNLNYIFNNLFVILLLLLTSSHAIAQTPQVPKEMRFADLTLRLNEQARREIQLDVDALYRNPTYFKTKLERVNLYMPIIERELQKEGVPTDLKYLVIQESSLIADAVSTSNAVGFWQFKKGTAEEVFLRVDSQIDERKNIVSSTQGAARYLKKNNAQFNNWMCGLVAYQMGLGGAKSYFGTQYNGKKVVELDRNTHWYFKKFLAHKVAFEGNNVQLVSNTGYLEEISIQGPTTLKAVASRLNVSEDHLKEYNKWTSKGSIPGDKPYSIIYLKSGLTPRPAISEATSAAPASEINYQDTRYSQSLRQATTYPKVSGNTAKATQPNQILVNDIEAVQAAASTTQDEFTDQIGMRTGKFRRINDLDKKEPVKAGEYYYTAQKSTKAEAEIHVVKKGETLWSISQKYGIKLAALKAKNRIRADNHLVPGMVLNLQEHRKRSEDIKILPLNQQNIANKPVTTQQAIPTSNPQTQTSPPVNQEVNKSPENSRIVHTVIKGENLFRISQKYGVRVEEIKKWNNLNNDNIQLGQKLTIYRP</sequence>
<feature type="domain" description="LysM" evidence="3">
    <location>
        <begin position="490"/>
        <end position="533"/>
    </location>
</feature>
<dbReference type="SMART" id="SM00257">
    <property type="entry name" value="LysM"/>
    <property type="match status" value="2"/>
</dbReference>
<dbReference type="RefSeq" id="WP_241275282.1">
    <property type="nucleotide sequence ID" value="NZ_JAKZGS010000009.1"/>
</dbReference>
<keyword evidence="2" id="KW-0732">Signal</keyword>
<dbReference type="PANTHER" id="PTHR33734">
    <property type="entry name" value="LYSM DOMAIN-CONTAINING GPI-ANCHORED PROTEIN 2"/>
    <property type="match status" value="1"/>
</dbReference>
<feature type="chain" id="PRO_5045719798" evidence="2">
    <location>
        <begin position="29"/>
        <end position="536"/>
    </location>
</feature>
<dbReference type="InterPro" id="IPR018392">
    <property type="entry name" value="LysM"/>
</dbReference>
<evidence type="ECO:0000313" key="5">
    <source>
        <dbReference type="Proteomes" id="UP001165488"/>
    </source>
</evidence>
<feature type="signal peptide" evidence="2">
    <location>
        <begin position="1"/>
        <end position="28"/>
    </location>
</feature>
<feature type="region of interest" description="Disordered" evidence="1">
    <location>
        <begin position="458"/>
        <end position="486"/>
    </location>
</feature>
<gene>
    <name evidence="4" type="ORF">MM236_12325</name>
</gene>
<evidence type="ECO:0000256" key="2">
    <source>
        <dbReference type="SAM" id="SignalP"/>
    </source>
</evidence>
<accession>A0ABS9UQ70</accession>
<dbReference type="Pfam" id="PF01476">
    <property type="entry name" value="LysM"/>
    <property type="match status" value="2"/>
</dbReference>
<evidence type="ECO:0000313" key="4">
    <source>
        <dbReference type="EMBL" id="MCH7398781.1"/>
    </source>
</evidence>
<dbReference type="InterPro" id="IPR008258">
    <property type="entry name" value="Transglycosylase_SLT_dom_1"/>
</dbReference>
<proteinExistence type="predicted"/>
<dbReference type="InterPro" id="IPR023346">
    <property type="entry name" value="Lysozyme-like_dom_sf"/>
</dbReference>
<organism evidence="4 5">
    <name type="scientific">Belliella calami</name>
    <dbReference type="NCBI Taxonomy" id="2923436"/>
    <lineage>
        <taxon>Bacteria</taxon>
        <taxon>Pseudomonadati</taxon>
        <taxon>Bacteroidota</taxon>
        <taxon>Cytophagia</taxon>
        <taxon>Cytophagales</taxon>
        <taxon>Cyclobacteriaceae</taxon>
        <taxon>Belliella</taxon>
    </lineage>
</organism>
<dbReference type="CDD" id="cd00118">
    <property type="entry name" value="LysM"/>
    <property type="match status" value="2"/>
</dbReference>
<comment type="caution">
    <text evidence="4">The sequence shown here is derived from an EMBL/GenBank/DDBJ whole genome shotgun (WGS) entry which is preliminary data.</text>
</comment>
<name>A0ABS9UQ70_9BACT</name>
<evidence type="ECO:0000259" key="3">
    <source>
        <dbReference type="PROSITE" id="PS51782"/>
    </source>
</evidence>
<dbReference type="SUPFAM" id="SSF53955">
    <property type="entry name" value="Lysozyme-like"/>
    <property type="match status" value="1"/>
</dbReference>
<feature type="compositionally biased region" description="Low complexity" evidence="1">
    <location>
        <begin position="465"/>
        <end position="476"/>
    </location>
</feature>
<dbReference type="PROSITE" id="PS51782">
    <property type="entry name" value="LYSM"/>
    <property type="match status" value="2"/>
</dbReference>
<dbReference type="Gene3D" id="3.10.350.10">
    <property type="entry name" value="LysM domain"/>
    <property type="match status" value="2"/>
</dbReference>
<dbReference type="Pfam" id="PF01464">
    <property type="entry name" value="SLT"/>
    <property type="match status" value="1"/>
</dbReference>
<dbReference type="CDD" id="cd16894">
    <property type="entry name" value="MltD-like"/>
    <property type="match status" value="1"/>
</dbReference>
<dbReference type="InterPro" id="IPR036779">
    <property type="entry name" value="LysM_dom_sf"/>
</dbReference>
<evidence type="ECO:0000256" key="1">
    <source>
        <dbReference type="SAM" id="MobiDB-lite"/>
    </source>
</evidence>
<feature type="compositionally biased region" description="Polar residues" evidence="1">
    <location>
        <begin position="477"/>
        <end position="486"/>
    </location>
</feature>
<dbReference type="Proteomes" id="UP001165488">
    <property type="component" value="Unassembled WGS sequence"/>
</dbReference>
<dbReference type="Gene3D" id="1.10.530.10">
    <property type="match status" value="1"/>
</dbReference>
<dbReference type="EMBL" id="JAKZGS010000009">
    <property type="protein sequence ID" value="MCH7398781.1"/>
    <property type="molecule type" value="Genomic_DNA"/>
</dbReference>
<protein>
    <submittedName>
        <fullName evidence="4">LysM peptidoglycan-binding domain-containing protein</fullName>
    </submittedName>
</protein>
<dbReference type="PANTHER" id="PTHR33734:SF22">
    <property type="entry name" value="MEMBRANE-BOUND LYTIC MUREIN TRANSGLYCOSYLASE D"/>
    <property type="match status" value="1"/>
</dbReference>
<dbReference type="SUPFAM" id="SSF54106">
    <property type="entry name" value="LysM domain"/>
    <property type="match status" value="2"/>
</dbReference>
<reference evidence="4" key="1">
    <citation type="submission" date="2022-03" db="EMBL/GenBank/DDBJ databases">
        <title>De novo assembled genomes of Belliella spp. (Cyclobacteriaceae) strains.</title>
        <authorList>
            <person name="Szabo A."/>
            <person name="Korponai K."/>
            <person name="Felfoldi T."/>
        </authorList>
    </citation>
    <scope>NUCLEOTIDE SEQUENCE</scope>
    <source>
        <strain evidence="4">DSM 107340</strain>
    </source>
</reference>
<keyword evidence="5" id="KW-1185">Reference proteome</keyword>